<dbReference type="Pfam" id="PF13529">
    <property type="entry name" value="Peptidase_C39_2"/>
    <property type="match status" value="1"/>
</dbReference>
<accession>A0A2M6WTQ8</accession>
<dbReference type="Gene3D" id="3.90.70.10">
    <property type="entry name" value="Cysteine proteinases"/>
    <property type="match status" value="1"/>
</dbReference>
<evidence type="ECO:0000259" key="2">
    <source>
        <dbReference type="Pfam" id="PF13529"/>
    </source>
</evidence>
<evidence type="ECO:0000313" key="4">
    <source>
        <dbReference type="Proteomes" id="UP000228533"/>
    </source>
</evidence>
<evidence type="ECO:0000256" key="1">
    <source>
        <dbReference type="SAM" id="Phobius"/>
    </source>
</evidence>
<dbReference type="AlphaFoldDB" id="A0A2M6WTQ8"/>
<dbReference type="Proteomes" id="UP000228533">
    <property type="component" value="Unassembled WGS sequence"/>
</dbReference>
<reference evidence="4" key="1">
    <citation type="submission" date="2017-09" db="EMBL/GenBank/DDBJ databases">
        <title>Depth-based differentiation of microbial function through sediment-hosted aquifers and enrichment of novel symbionts in the deep terrestrial subsurface.</title>
        <authorList>
            <person name="Probst A.J."/>
            <person name="Ladd B."/>
            <person name="Jarett J.K."/>
            <person name="Geller-Mcgrath D.E."/>
            <person name="Sieber C.M.K."/>
            <person name="Emerson J.B."/>
            <person name="Anantharaman K."/>
            <person name="Thomas B.C."/>
            <person name="Malmstrom R."/>
            <person name="Stieglmeier M."/>
            <person name="Klingl A."/>
            <person name="Woyke T."/>
            <person name="Ryan C.M."/>
            <person name="Banfield J.F."/>
        </authorList>
    </citation>
    <scope>NUCLEOTIDE SEQUENCE [LARGE SCALE GENOMIC DNA]</scope>
</reference>
<gene>
    <name evidence="3" type="ORF">COT94_02645</name>
</gene>
<feature type="domain" description="Peptidase C39-like" evidence="2">
    <location>
        <begin position="112"/>
        <end position="253"/>
    </location>
</feature>
<keyword evidence="1" id="KW-0812">Transmembrane</keyword>
<evidence type="ECO:0000313" key="3">
    <source>
        <dbReference type="EMBL" id="PIT96131.1"/>
    </source>
</evidence>
<name>A0A2M6WTQ8_9BACT</name>
<dbReference type="InterPro" id="IPR039564">
    <property type="entry name" value="Peptidase_C39-like"/>
</dbReference>
<organism evidence="3 4">
    <name type="scientific">Candidatus Falkowbacteria bacterium CG10_big_fil_rev_8_21_14_0_10_37_14</name>
    <dbReference type="NCBI Taxonomy" id="1974561"/>
    <lineage>
        <taxon>Bacteria</taxon>
        <taxon>Candidatus Falkowiibacteriota</taxon>
    </lineage>
</organism>
<dbReference type="EMBL" id="PFAM01000013">
    <property type="protein sequence ID" value="PIT96131.1"/>
    <property type="molecule type" value="Genomic_DNA"/>
</dbReference>
<protein>
    <recommendedName>
        <fullName evidence="2">Peptidase C39-like domain-containing protein</fullName>
    </recommendedName>
</protein>
<sequence length="295" mass="33367">MNNKKIIIIILALLVVVWLVVTGYFLYKFLYSDSLKISSTLFTAPRHVINPPIILTSVEPVVIKSVGEKPIELIDRVEPIVVQEPILTEKKAIVSTSPAISKTVIKFIVPFAAQAPFGEWSDPKQQNACEEISAVMTIAWAKGETLTLKEAKDRVIAISDWEQETYGSYQDTSTIDTVKRIFKEYFDYQKVEVFDNVTMSDIIKELESGNLVAVPTNGKLLHNPFFTAPGPATHMLVISGYDYRAKEFITNDPGTRQGEDYRYKQEILFEAIRDYPTGYHEPIKGIQKNMIVVKK</sequence>
<keyword evidence="1" id="KW-1133">Transmembrane helix</keyword>
<keyword evidence="1" id="KW-0472">Membrane</keyword>
<proteinExistence type="predicted"/>
<feature type="transmembrane region" description="Helical" evidence="1">
    <location>
        <begin position="6"/>
        <end position="27"/>
    </location>
</feature>
<comment type="caution">
    <text evidence="3">The sequence shown here is derived from an EMBL/GenBank/DDBJ whole genome shotgun (WGS) entry which is preliminary data.</text>
</comment>